<organism evidence="2 3">
    <name type="scientific">Acinetobacter guillouiae NIPH 991</name>
    <dbReference type="NCBI Taxonomy" id="1217656"/>
    <lineage>
        <taxon>Bacteria</taxon>
        <taxon>Pseudomonadati</taxon>
        <taxon>Pseudomonadota</taxon>
        <taxon>Gammaproteobacteria</taxon>
        <taxon>Moraxellales</taxon>
        <taxon>Moraxellaceae</taxon>
        <taxon>Acinetobacter</taxon>
    </lineage>
</organism>
<feature type="transmembrane region" description="Helical" evidence="1">
    <location>
        <begin position="81"/>
        <end position="98"/>
    </location>
</feature>
<keyword evidence="1" id="KW-1133">Transmembrane helix</keyword>
<gene>
    <name evidence="2" type="ORF">F964_03947</name>
</gene>
<dbReference type="Proteomes" id="UP000013148">
    <property type="component" value="Unassembled WGS sequence"/>
</dbReference>
<dbReference type="EMBL" id="APPJ01000014">
    <property type="protein sequence ID" value="ENV15225.1"/>
    <property type="molecule type" value="Genomic_DNA"/>
</dbReference>
<proteinExistence type="predicted"/>
<dbReference type="AlphaFoldDB" id="N8Y7B5"/>
<name>N8Y7B5_ACIGI</name>
<evidence type="ECO:0000256" key="1">
    <source>
        <dbReference type="SAM" id="Phobius"/>
    </source>
</evidence>
<accession>N8Y7B5</accession>
<dbReference type="HOGENOM" id="CLU_2191260_0_0_6"/>
<keyword evidence="1" id="KW-0472">Membrane</keyword>
<feature type="transmembrane region" description="Helical" evidence="1">
    <location>
        <begin position="44"/>
        <end position="69"/>
    </location>
</feature>
<sequence>MLSPILVDAILFFIGLVFGRYLGFIFRLTSSYIDYFIRLKINKFFAIFFGFFITIFVFSSCILLIFFLLTIIGRDNLTKEGKFILFFGIFFGVRFFTYKSKKKLDQQS</sequence>
<evidence type="ECO:0000313" key="2">
    <source>
        <dbReference type="EMBL" id="ENV15225.1"/>
    </source>
</evidence>
<protein>
    <submittedName>
        <fullName evidence="2">Uncharacterized protein</fullName>
    </submittedName>
</protein>
<keyword evidence="3" id="KW-1185">Reference proteome</keyword>
<feature type="transmembrane region" description="Helical" evidence="1">
    <location>
        <begin position="6"/>
        <end position="23"/>
    </location>
</feature>
<comment type="caution">
    <text evidence="2">The sequence shown here is derived from an EMBL/GenBank/DDBJ whole genome shotgun (WGS) entry which is preliminary data.</text>
</comment>
<reference evidence="2 3" key="1">
    <citation type="submission" date="2013-02" db="EMBL/GenBank/DDBJ databases">
        <title>The Genome Sequence of Acinetobacter guillouiae NIPH 991.</title>
        <authorList>
            <consortium name="The Broad Institute Genome Sequencing Platform"/>
            <consortium name="The Broad Institute Genome Sequencing Center for Infectious Disease"/>
            <person name="Cerqueira G."/>
            <person name="Feldgarden M."/>
            <person name="Courvalin P."/>
            <person name="Perichon B."/>
            <person name="Grillot-Courvalin C."/>
            <person name="Clermont D."/>
            <person name="Rocha E."/>
            <person name="Yoon E.-J."/>
            <person name="Nemec A."/>
            <person name="Walker B."/>
            <person name="Young S.K."/>
            <person name="Zeng Q."/>
            <person name="Gargeya S."/>
            <person name="Fitzgerald M."/>
            <person name="Haas B."/>
            <person name="Abouelleil A."/>
            <person name="Alvarado L."/>
            <person name="Arachchi H.M."/>
            <person name="Berlin A.M."/>
            <person name="Chapman S.B."/>
            <person name="Dewar J."/>
            <person name="Goldberg J."/>
            <person name="Griggs A."/>
            <person name="Gujja S."/>
            <person name="Hansen M."/>
            <person name="Howarth C."/>
            <person name="Imamovic A."/>
            <person name="Larimer J."/>
            <person name="McCowan C."/>
            <person name="Murphy C."/>
            <person name="Neiman D."/>
            <person name="Pearson M."/>
            <person name="Priest M."/>
            <person name="Roberts A."/>
            <person name="Saif S."/>
            <person name="Shea T."/>
            <person name="Sisk P."/>
            <person name="Sykes S."/>
            <person name="Wortman J."/>
            <person name="Nusbaum C."/>
            <person name="Birren B."/>
        </authorList>
    </citation>
    <scope>NUCLEOTIDE SEQUENCE [LARGE SCALE GENOMIC DNA]</scope>
    <source>
        <strain evidence="2 3">NIPH 991</strain>
    </source>
</reference>
<keyword evidence="1" id="KW-0812">Transmembrane</keyword>
<evidence type="ECO:0000313" key="3">
    <source>
        <dbReference type="Proteomes" id="UP000013148"/>
    </source>
</evidence>